<evidence type="ECO:0000259" key="9">
    <source>
        <dbReference type="PROSITE" id="PS52035"/>
    </source>
</evidence>
<keyword evidence="8" id="KW-0732">Signal</keyword>
<dbReference type="PANTHER" id="PTHR11705">
    <property type="entry name" value="PROTEASE FAMILY M14 CARBOXYPEPTIDASE A,B"/>
    <property type="match status" value="1"/>
</dbReference>
<dbReference type="SUPFAM" id="SSF53187">
    <property type="entry name" value="Zn-dependent exopeptidases"/>
    <property type="match status" value="1"/>
</dbReference>
<organism evidence="10 11">
    <name type="scientific">Mumia flava</name>
    <dbReference type="NCBI Taxonomy" id="1348852"/>
    <lineage>
        <taxon>Bacteria</taxon>
        <taxon>Bacillati</taxon>
        <taxon>Actinomycetota</taxon>
        <taxon>Actinomycetes</taxon>
        <taxon>Propionibacteriales</taxon>
        <taxon>Nocardioidaceae</taxon>
        <taxon>Mumia</taxon>
    </lineage>
</organism>
<dbReference type="InterPro" id="IPR000834">
    <property type="entry name" value="Peptidase_M14"/>
</dbReference>
<evidence type="ECO:0000256" key="4">
    <source>
        <dbReference type="ARBA" id="ARBA00022801"/>
    </source>
</evidence>
<keyword evidence="6" id="KW-0482">Metalloprotease</keyword>
<keyword evidence="4" id="KW-0378">Hydrolase</keyword>
<accession>A0A2M9BFI6</accession>
<comment type="caution">
    <text evidence="7">Lacks conserved residue(s) required for the propagation of feature annotation.</text>
</comment>
<name>A0A2M9BFI6_9ACTN</name>
<dbReference type="GO" id="GO:0005615">
    <property type="term" value="C:extracellular space"/>
    <property type="evidence" value="ECO:0007669"/>
    <property type="project" value="TreeGrafter"/>
</dbReference>
<feature type="chain" id="PRO_5014754086" evidence="8">
    <location>
        <begin position="26"/>
        <end position="277"/>
    </location>
</feature>
<dbReference type="AlphaFoldDB" id="A0A2M9BFI6"/>
<evidence type="ECO:0000256" key="3">
    <source>
        <dbReference type="ARBA" id="ARBA00022670"/>
    </source>
</evidence>
<dbReference type="Proteomes" id="UP000230842">
    <property type="component" value="Unassembled WGS sequence"/>
</dbReference>
<dbReference type="PROSITE" id="PS52035">
    <property type="entry name" value="PEPTIDASE_M14"/>
    <property type="match status" value="1"/>
</dbReference>
<comment type="caution">
    <text evidence="10">The sequence shown here is derived from an EMBL/GenBank/DDBJ whole genome shotgun (WGS) entry which is preliminary data.</text>
</comment>
<evidence type="ECO:0000256" key="2">
    <source>
        <dbReference type="ARBA" id="ARBA00005988"/>
    </source>
</evidence>
<dbReference type="GO" id="GO:0008270">
    <property type="term" value="F:zinc ion binding"/>
    <property type="evidence" value="ECO:0007669"/>
    <property type="project" value="InterPro"/>
</dbReference>
<comment type="cofactor">
    <cofactor evidence="1">
        <name>Zn(2+)</name>
        <dbReference type="ChEBI" id="CHEBI:29105"/>
    </cofactor>
</comment>
<keyword evidence="10" id="KW-0121">Carboxypeptidase</keyword>
<evidence type="ECO:0000256" key="1">
    <source>
        <dbReference type="ARBA" id="ARBA00001947"/>
    </source>
</evidence>
<evidence type="ECO:0000313" key="11">
    <source>
        <dbReference type="Proteomes" id="UP000230842"/>
    </source>
</evidence>
<dbReference type="OrthoDB" id="5240362at2"/>
<feature type="signal peptide" evidence="8">
    <location>
        <begin position="1"/>
        <end position="25"/>
    </location>
</feature>
<keyword evidence="3" id="KW-0645">Protease</keyword>
<keyword evidence="11" id="KW-1185">Reference proteome</keyword>
<feature type="domain" description="Peptidase M14" evidence="9">
    <location>
        <begin position="38"/>
        <end position="277"/>
    </location>
</feature>
<dbReference type="RefSeq" id="WP_100414449.1">
    <property type="nucleotide sequence ID" value="NZ_PGEZ01000001.1"/>
</dbReference>
<reference evidence="10 11" key="1">
    <citation type="submission" date="2017-11" db="EMBL/GenBank/DDBJ databases">
        <title>Genomic Encyclopedia of Archaeal and Bacterial Type Strains, Phase II (KMG-II): From Individual Species to Whole Genera.</title>
        <authorList>
            <person name="Goeker M."/>
        </authorList>
    </citation>
    <scope>NUCLEOTIDE SEQUENCE [LARGE SCALE GENOMIC DNA]</scope>
    <source>
        <strain evidence="10 11">DSM 27763</strain>
    </source>
</reference>
<dbReference type="SMART" id="SM00631">
    <property type="entry name" value="Zn_pept"/>
    <property type="match status" value="1"/>
</dbReference>
<gene>
    <name evidence="10" type="ORF">CLV56_0926</name>
</gene>
<proteinExistence type="inferred from homology"/>
<dbReference type="Gene3D" id="3.40.630.10">
    <property type="entry name" value="Zn peptidases"/>
    <property type="match status" value="1"/>
</dbReference>
<evidence type="ECO:0000256" key="5">
    <source>
        <dbReference type="ARBA" id="ARBA00022833"/>
    </source>
</evidence>
<evidence type="ECO:0000256" key="8">
    <source>
        <dbReference type="SAM" id="SignalP"/>
    </source>
</evidence>
<sequence length="277" mass="30421">MSVSRWASRLLVMVAAPALLVPVEAAPAVPAEGPALSLGTTGARSVVPAAARTAGAARRPAVLERRVIGRTRRDRPIVAYRVGDPGARRTAVVMAAMHGDERKTRVIVKALRDGRPIDGVDLWLIPTANPDGVRARTRGNARGVDLNRNFPYAWVRTPRGTSTWSGPRPKSEPETRALIRFLRRTDPDQVVSFHQPLYGIDTSGTGNRKLARRLARFLKLPRKEFSCGSGCHGTMSQWFNHRIDGALVTVELGRHPSKRYLRTTGPRGVLRALRATR</sequence>
<evidence type="ECO:0000313" key="10">
    <source>
        <dbReference type="EMBL" id="PJJ56715.1"/>
    </source>
</evidence>
<evidence type="ECO:0000256" key="6">
    <source>
        <dbReference type="ARBA" id="ARBA00023049"/>
    </source>
</evidence>
<evidence type="ECO:0000256" key="7">
    <source>
        <dbReference type="PROSITE-ProRule" id="PRU01379"/>
    </source>
</evidence>
<protein>
    <submittedName>
        <fullName evidence="10">Zinc carboxypeptidase</fullName>
    </submittedName>
</protein>
<keyword evidence="5" id="KW-0862">Zinc</keyword>
<dbReference type="EMBL" id="PGEZ01000001">
    <property type="protein sequence ID" value="PJJ56715.1"/>
    <property type="molecule type" value="Genomic_DNA"/>
</dbReference>
<dbReference type="Pfam" id="PF00246">
    <property type="entry name" value="Peptidase_M14"/>
    <property type="match status" value="1"/>
</dbReference>
<comment type="similarity">
    <text evidence="2 7">Belongs to the peptidase M14 family.</text>
</comment>
<dbReference type="GO" id="GO:0004181">
    <property type="term" value="F:metallocarboxypeptidase activity"/>
    <property type="evidence" value="ECO:0007669"/>
    <property type="project" value="InterPro"/>
</dbReference>
<dbReference type="PANTHER" id="PTHR11705:SF143">
    <property type="entry name" value="SLL0236 PROTEIN"/>
    <property type="match status" value="1"/>
</dbReference>
<dbReference type="GO" id="GO:0006508">
    <property type="term" value="P:proteolysis"/>
    <property type="evidence" value="ECO:0007669"/>
    <property type="project" value="UniProtKB-KW"/>
</dbReference>